<evidence type="ECO:0000313" key="3">
    <source>
        <dbReference type="Proteomes" id="UP000641646"/>
    </source>
</evidence>
<dbReference type="AlphaFoldDB" id="A0A926VJE3"/>
<dbReference type="RefSeq" id="WP_190472363.1">
    <property type="nucleotide sequence ID" value="NZ_JACJPW010000101.1"/>
</dbReference>
<proteinExistence type="predicted"/>
<dbReference type="EMBL" id="JACJPW010000101">
    <property type="protein sequence ID" value="MBD2184954.1"/>
    <property type="molecule type" value="Genomic_DNA"/>
</dbReference>
<dbReference type="InterPro" id="IPR006311">
    <property type="entry name" value="TAT_signal"/>
</dbReference>
<feature type="transmembrane region" description="Helical" evidence="1">
    <location>
        <begin position="32"/>
        <end position="57"/>
    </location>
</feature>
<keyword evidence="1" id="KW-0812">Transmembrane</keyword>
<evidence type="ECO:0000313" key="2">
    <source>
        <dbReference type="EMBL" id="MBD2184954.1"/>
    </source>
</evidence>
<organism evidence="2 3">
    <name type="scientific">Aerosakkonema funiforme FACHB-1375</name>
    <dbReference type="NCBI Taxonomy" id="2949571"/>
    <lineage>
        <taxon>Bacteria</taxon>
        <taxon>Bacillati</taxon>
        <taxon>Cyanobacteriota</taxon>
        <taxon>Cyanophyceae</taxon>
        <taxon>Oscillatoriophycideae</taxon>
        <taxon>Aerosakkonematales</taxon>
        <taxon>Aerosakkonemataceae</taxon>
        <taxon>Aerosakkonema</taxon>
    </lineage>
</organism>
<dbReference type="PROSITE" id="PS51318">
    <property type="entry name" value="TAT"/>
    <property type="match status" value="1"/>
</dbReference>
<reference evidence="2" key="2">
    <citation type="submission" date="2020-08" db="EMBL/GenBank/DDBJ databases">
        <authorList>
            <person name="Chen M."/>
            <person name="Teng W."/>
            <person name="Zhao L."/>
            <person name="Hu C."/>
            <person name="Zhou Y."/>
            <person name="Han B."/>
            <person name="Song L."/>
            <person name="Shu W."/>
        </authorList>
    </citation>
    <scope>NUCLEOTIDE SEQUENCE</scope>
    <source>
        <strain evidence="2">FACHB-1375</strain>
    </source>
</reference>
<reference evidence="2" key="1">
    <citation type="journal article" date="2015" name="ISME J.">
        <title>Draft Genome Sequence of Streptomyces incarnatus NRRL8089, which Produces the Nucleoside Antibiotic Sinefungin.</title>
        <authorList>
            <person name="Oshima K."/>
            <person name="Hattori M."/>
            <person name="Shimizu H."/>
            <person name="Fukuda K."/>
            <person name="Nemoto M."/>
            <person name="Inagaki K."/>
            <person name="Tamura T."/>
        </authorList>
    </citation>
    <scope>NUCLEOTIDE SEQUENCE</scope>
    <source>
        <strain evidence="2">FACHB-1375</strain>
    </source>
</reference>
<evidence type="ECO:0000256" key="1">
    <source>
        <dbReference type="SAM" id="Phobius"/>
    </source>
</evidence>
<name>A0A926VJE3_9CYAN</name>
<keyword evidence="3" id="KW-1185">Reference proteome</keyword>
<keyword evidence="1" id="KW-1133">Transmembrane helix</keyword>
<comment type="caution">
    <text evidence="2">The sequence shown here is derived from an EMBL/GenBank/DDBJ whole genome shotgun (WGS) entry which is preliminary data.</text>
</comment>
<gene>
    <name evidence="2" type="ORF">H6G03_28435</name>
</gene>
<sequence>MKRRKFIQTGALASASFMTSSGLLVPKQADAVIFLLFRLLGGSLLDLAFGMLLQGAFSVATRAWNRRNQDWFDKRLQAQLAQRSLIDRYFTNQVAAEIPSAEYRYIVAATNREQLGENVAFSIPRLVNDEPIISTFSGPASLGMVGAAKYLSENTLMTPGEIQRAIFPPHEAAARFHDNMGGWNTSGNIAYPNSYNPGGTGVLIRYMANNPRLGGYGNIQVTVYTDRPILIGNIRVEYAPS</sequence>
<dbReference type="Proteomes" id="UP000641646">
    <property type="component" value="Unassembled WGS sequence"/>
</dbReference>
<keyword evidence="1" id="KW-0472">Membrane</keyword>
<protein>
    <submittedName>
        <fullName evidence="2">Uncharacterized protein</fullName>
    </submittedName>
</protein>
<accession>A0A926VJE3</accession>